<name>A0ABM7NSI6_9VIRU</name>
<dbReference type="Proteomes" id="UP001321479">
    <property type="component" value="Segment"/>
</dbReference>
<feature type="region of interest" description="Disordered" evidence="1">
    <location>
        <begin position="78"/>
        <end position="99"/>
    </location>
</feature>
<evidence type="ECO:0000313" key="3">
    <source>
        <dbReference type="Proteomes" id="UP001321479"/>
    </source>
</evidence>
<feature type="region of interest" description="Disordered" evidence="1">
    <location>
        <begin position="162"/>
        <end position="184"/>
    </location>
</feature>
<evidence type="ECO:0000313" key="2">
    <source>
        <dbReference type="EMBL" id="BCS83076.1"/>
    </source>
</evidence>
<evidence type="ECO:0000256" key="1">
    <source>
        <dbReference type="SAM" id="MobiDB-lite"/>
    </source>
</evidence>
<proteinExistence type="predicted"/>
<organism evidence="2 3">
    <name type="scientific">Cotonvirus japonicus</name>
    <dbReference type="NCBI Taxonomy" id="2811091"/>
    <lineage>
        <taxon>Viruses</taxon>
        <taxon>Varidnaviria</taxon>
        <taxon>Bamfordvirae</taxon>
        <taxon>Nucleocytoviricota</taxon>
        <taxon>Megaviricetes</taxon>
        <taxon>Imitervirales</taxon>
        <taxon>Mimiviridae</taxon>
        <taxon>Megamimivirinae</taxon>
        <taxon>Cotonvirus</taxon>
        <taxon>Cotonvirus japonicum</taxon>
    </lineage>
</organism>
<keyword evidence="3" id="KW-1185">Reference proteome</keyword>
<reference evidence="2 3" key="1">
    <citation type="submission" date="2021-02" db="EMBL/GenBank/DDBJ databases">
        <title>Cotonvirus japonicus, which uses Golgi apparatus of host cells for its virion factory, phylogenetically links tailed tupanvirus and icosahedral mimivirus.</title>
        <authorList>
            <person name="Takahashi H."/>
            <person name="Fukaya S."/>
            <person name="Song C."/>
            <person name="Murata K."/>
            <person name="Takemura M."/>
        </authorList>
    </citation>
    <scope>NUCLEOTIDE SEQUENCE [LARGE SCALE GENOMIC DNA]</scope>
</reference>
<accession>A0ABM7NSI6</accession>
<sequence>MNNKIKTSANYLAKKMTSVSKNHPNPIETLSVEDIVYLQKYLEHLKQNKIKQISKKGSLNNIPINRATEIYDPMDRGNPIDWRNNPNNTRNDIDPGFLRDISNGRNSRDIDPGFLVDISNGRGNHDIDPGFLVDISNGRGNHDIDPGFFKDVPYFQNDIEPGSRGSHFTRNGKKSQYNNPYECGSRQNMLDNTILKPYTGPYNIDDNLLQQMGINNNFHGKNPMNSNIRNVNIESSLLQKEMTHLPGQRTISSQETDRFQLLPFDPQDHRHIVWTDDMPRGGYATRADRLEI</sequence>
<dbReference type="RefSeq" id="YP_010841684.1">
    <property type="nucleotide sequence ID" value="NC_079139.1"/>
</dbReference>
<protein>
    <submittedName>
        <fullName evidence="2">Uncharacterized protein</fullName>
    </submittedName>
</protein>
<dbReference type="EMBL" id="AP024483">
    <property type="protein sequence ID" value="BCS83076.1"/>
    <property type="molecule type" value="Genomic_DNA"/>
</dbReference>
<feature type="compositionally biased region" description="Polar residues" evidence="1">
    <location>
        <begin position="166"/>
        <end position="184"/>
    </location>
</feature>
<dbReference type="GeneID" id="80558281"/>